<protein>
    <recommendedName>
        <fullName evidence="8">Amino acid transporter transmembrane domain-containing protein</fullName>
    </recommendedName>
</protein>
<reference evidence="9 10" key="1">
    <citation type="submission" date="2024-01" db="EMBL/GenBank/DDBJ databases">
        <title>The complete chloroplast genome sequence of Lithospermum erythrorhizon: insights into the phylogenetic relationship among Boraginaceae species and the maternal lineages of purple gromwells.</title>
        <authorList>
            <person name="Okada T."/>
            <person name="Watanabe K."/>
        </authorList>
    </citation>
    <scope>NUCLEOTIDE SEQUENCE [LARGE SCALE GENOMIC DNA]</scope>
</reference>
<feature type="domain" description="Amino acid transporter transmembrane" evidence="8">
    <location>
        <begin position="1"/>
        <end position="101"/>
    </location>
</feature>
<evidence type="ECO:0000256" key="7">
    <source>
        <dbReference type="SAM" id="Phobius"/>
    </source>
</evidence>
<feature type="transmembrane region" description="Helical" evidence="7">
    <location>
        <begin position="39"/>
        <end position="59"/>
    </location>
</feature>
<keyword evidence="3 7" id="KW-0812">Transmembrane</keyword>
<dbReference type="GO" id="GO:0016020">
    <property type="term" value="C:membrane"/>
    <property type="evidence" value="ECO:0007669"/>
    <property type="project" value="UniProtKB-SubCell"/>
</dbReference>
<evidence type="ECO:0000256" key="6">
    <source>
        <dbReference type="ARBA" id="ARBA00023136"/>
    </source>
</evidence>
<keyword evidence="10" id="KW-1185">Reference proteome</keyword>
<evidence type="ECO:0000256" key="1">
    <source>
        <dbReference type="ARBA" id="ARBA00004370"/>
    </source>
</evidence>
<dbReference type="GO" id="GO:0006865">
    <property type="term" value="P:amino acid transport"/>
    <property type="evidence" value="ECO:0007669"/>
    <property type="project" value="UniProtKB-KW"/>
</dbReference>
<organism evidence="9 10">
    <name type="scientific">Lithospermum erythrorhizon</name>
    <name type="common">Purple gromwell</name>
    <name type="synonym">Lithospermum officinale var. erythrorhizon</name>
    <dbReference type="NCBI Taxonomy" id="34254"/>
    <lineage>
        <taxon>Eukaryota</taxon>
        <taxon>Viridiplantae</taxon>
        <taxon>Streptophyta</taxon>
        <taxon>Embryophyta</taxon>
        <taxon>Tracheophyta</taxon>
        <taxon>Spermatophyta</taxon>
        <taxon>Magnoliopsida</taxon>
        <taxon>eudicotyledons</taxon>
        <taxon>Gunneridae</taxon>
        <taxon>Pentapetalae</taxon>
        <taxon>asterids</taxon>
        <taxon>lamiids</taxon>
        <taxon>Boraginales</taxon>
        <taxon>Boraginaceae</taxon>
        <taxon>Boraginoideae</taxon>
        <taxon>Lithospermeae</taxon>
        <taxon>Lithospermum</taxon>
    </lineage>
</organism>
<keyword evidence="4" id="KW-0029">Amino-acid transport</keyword>
<evidence type="ECO:0000256" key="3">
    <source>
        <dbReference type="ARBA" id="ARBA00022692"/>
    </source>
</evidence>
<dbReference type="EMBL" id="BAABME010001364">
    <property type="protein sequence ID" value="GAA0149209.1"/>
    <property type="molecule type" value="Genomic_DNA"/>
</dbReference>
<dbReference type="Pfam" id="PF01490">
    <property type="entry name" value="Aa_trans"/>
    <property type="match status" value="1"/>
</dbReference>
<keyword evidence="5 7" id="KW-1133">Transmembrane helix</keyword>
<proteinExistence type="predicted"/>
<dbReference type="InterPro" id="IPR013057">
    <property type="entry name" value="AA_transpt_TM"/>
</dbReference>
<evidence type="ECO:0000259" key="8">
    <source>
        <dbReference type="Pfam" id="PF01490"/>
    </source>
</evidence>
<keyword evidence="2" id="KW-0813">Transport</keyword>
<evidence type="ECO:0000256" key="4">
    <source>
        <dbReference type="ARBA" id="ARBA00022970"/>
    </source>
</evidence>
<name>A0AAV3PC50_LITER</name>
<dbReference type="Proteomes" id="UP001454036">
    <property type="component" value="Unassembled WGS sequence"/>
</dbReference>
<evidence type="ECO:0000256" key="2">
    <source>
        <dbReference type="ARBA" id="ARBA00022448"/>
    </source>
</evidence>
<accession>A0AAV3PC50</accession>
<feature type="transmembrane region" description="Helical" evidence="7">
    <location>
        <begin position="65"/>
        <end position="84"/>
    </location>
</feature>
<dbReference type="PANTHER" id="PTHR48017">
    <property type="entry name" value="OS05G0424000 PROTEIN-RELATED"/>
    <property type="match status" value="1"/>
</dbReference>
<evidence type="ECO:0000313" key="9">
    <source>
        <dbReference type="EMBL" id="GAA0149209.1"/>
    </source>
</evidence>
<evidence type="ECO:0000256" key="5">
    <source>
        <dbReference type="ARBA" id="ARBA00022989"/>
    </source>
</evidence>
<keyword evidence="6 7" id="KW-0472">Membrane</keyword>
<gene>
    <name evidence="9" type="ORF">LIER_08445</name>
</gene>
<evidence type="ECO:0000313" key="10">
    <source>
        <dbReference type="Proteomes" id="UP001454036"/>
    </source>
</evidence>
<comment type="caution">
    <text evidence="9">The sequence shown here is derived from an EMBL/GenBank/DDBJ whole genome shotgun (WGS) entry which is preliminary data.</text>
</comment>
<sequence length="107" mass="12191">MVVVHVLGSYQVFAMPVFDMLEMTIVKDLNFPPGILLRLIVRSAYVALTLFIGVTFPFFGDLISFFGGFGFAPISFFLPSVFWLKLKKPKIFSISWLINSSTYKFYS</sequence>
<dbReference type="AlphaFoldDB" id="A0AAV3PC50"/>
<comment type="subcellular location">
    <subcellularLocation>
        <location evidence="1">Membrane</location>
    </subcellularLocation>
</comment>